<dbReference type="Proteomes" id="UP000594263">
    <property type="component" value="Unplaced"/>
</dbReference>
<dbReference type="PANTHER" id="PTHR37260">
    <property type="entry name" value="PHOSPHORELAY PROTEIN"/>
    <property type="match status" value="1"/>
</dbReference>
<feature type="region of interest" description="Disordered" evidence="1">
    <location>
        <begin position="312"/>
        <end position="353"/>
    </location>
</feature>
<dbReference type="PANTHER" id="PTHR37260:SF2">
    <property type="entry name" value="PROTEIN ECERIFERUM 16"/>
    <property type="match status" value="1"/>
</dbReference>
<feature type="region of interest" description="Disordered" evidence="1">
    <location>
        <begin position="366"/>
        <end position="392"/>
    </location>
</feature>
<keyword evidence="3" id="KW-1185">Reference proteome</keyword>
<evidence type="ECO:0000256" key="1">
    <source>
        <dbReference type="SAM" id="MobiDB-lite"/>
    </source>
</evidence>
<dbReference type="InterPro" id="IPR053342">
    <property type="entry name" value="Exosome_cofactor/PTGS_suppr"/>
</dbReference>
<dbReference type="Gramene" id="Kaladp0488s0005.1.v1.1">
    <property type="protein sequence ID" value="Kaladp0488s0005.1.v1.1"/>
    <property type="gene ID" value="Kaladp0488s0005.v1.1"/>
</dbReference>
<accession>A0A7N1A8J8</accession>
<feature type="region of interest" description="Disordered" evidence="1">
    <location>
        <begin position="1"/>
        <end position="70"/>
    </location>
</feature>
<evidence type="ECO:0000313" key="2">
    <source>
        <dbReference type="EnsemblPlants" id="Kaladp0488s0005.1.v1.1"/>
    </source>
</evidence>
<feature type="compositionally biased region" description="Polar residues" evidence="1">
    <location>
        <begin position="312"/>
        <end position="327"/>
    </location>
</feature>
<proteinExistence type="predicted"/>
<dbReference type="EnsemblPlants" id="Kaladp0488s0005.1.v1.1">
    <property type="protein sequence ID" value="Kaladp0488s0005.1.v1.1"/>
    <property type="gene ID" value="Kaladp0488s0005.v1.1"/>
</dbReference>
<protein>
    <submittedName>
        <fullName evidence="2">Uncharacterized protein</fullName>
    </submittedName>
</protein>
<dbReference type="OMA" id="ILSWMED"/>
<feature type="compositionally biased region" description="Basic residues" evidence="1">
    <location>
        <begin position="7"/>
        <end position="25"/>
    </location>
</feature>
<evidence type="ECO:0000313" key="3">
    <source>
        <dbReference type="Proteomes" id="UP000594263"/>
    </source>
</evidence>
<reference evidence="2" key="1">
    <citation type="submission" date="2021-01" db="UniProtKB">
        <authorList>
            <consortium name="EnsemblPlants"/>
        </authorList>
    </citation>
    <scope>IDENTIFICATION</scope>
</reference>
<name>A0A7N1A8J8_KALFE</name>
<sequence>MDVKAMAKSKRSHSQHHSKKSHPKPTPRATAEAAKAEGNLNLTSGKKAVEKPSPSWGAEAELPSNSDRYLEEDDLGSEDLLHGGTSSSQKIDVIKPKSKGADYRYLISEARSQESSTDYMDVYSSVDDFLPDLNQGFGDMLAVRGESILLCAAADYFIVDDKASTGHEASFLSLNLNTLNEQLAKVDLAQRLFIEPDILPLDLRPHKSEFKDDGKVEQIQKADEIKASETDPGAVNIPQPPIKDEKVLKEVLVTSSSVSGNEDPDGASLSAVKNKGQVKANISPNPNNGRPSFEATQAEAELDMLLDSLGQTDAPVSSHIPSLQPQSRAEIKTSKKSSGLDDATDDLLGETSHLTIQNVMQENAQVVTPAKSKGSISNGNKVDDFDSWLESL</sequence>
<dbReference type="AlphaFoldDB" id="A0A7N1A8J8"/>
<organism evidence="2 3">
    <name type="scientific">Kalanchoe fedtschenkoi</name>
    <name type="common">Lavender scallops</name>
    <name type="synonym">South American air plant</name>
    <dbReference type="NCBI Taxonomy" id="63787"/>
    <lineage>
        <taxon>Eukaryota</taxon>
        <taxon>Viridiplantae</taxon>
        <taxon>Streptophyta</taxon>
        <taxon>Embryophyta</taxon>
        <taxon>Tracheophyta</taxon>
        <taxon>Spermatophyta</taxon>
        <taxon>Magnoliopsida</taxon>
        <taxon>eudicotyledons</taxon>
        <taxon>Gunneridae</taxon>
        <taxon>Pentapetalae</taxon>
        <taxon>Saxifragales</taxon>
        <taxon>Crassulaceae</taxon>
        <taxon>Kalanchoe</taxon>
    </lineage>
</organism>